<keyword evidence="3" id="KW-1185">Reference proteome</keyword>
<comment type="caution">
    <text evidence="2">The sequence shown here is derived from an EMBL/GenBank/DDBJ whole genome shotgun (WGS) entry which is preliminary data.</text>
</comment>
<feature type="region of interest" description="Disordered" evidence="1">
    <location>
        <begin position="172"/>
        <end position="413"/>
    </location>
</feature>
<feature type="compositionally biased region" description="Low complexity" evidence="1">
    <location>
        <begin position="28"/>
        <end position="45"/>
    </location>
</feature>
<feature type="compositionally biased region" description="Polar residues" evidence="1">
    <location>
        <begin position="180"/>
        <end position="210"/>
    </location>
</feature>
<feature type="region of interest" description="Disordered" evidence="1">
    <location>
        <begin position="22"/>
        <end position="65"/>
    </location>
</feature>
<proteinExistence type="predicted"/>
<dbReference type="Proteomes" id="UP000807306">
    <property type="component" value="Unassembled WGS sequence"/>
</dbReference>
<gene>
    <name evidence="2" type="ORF">CPB83DRAFT_896064</name>
</gene>
<feature type="compositionally biased region" description="Polar residues" evidence="1">
    <location>
        <begin position="368"/>
        <end position="388"/>
    </location>
</feature>
<feature type="compositionally biased region" description="Polar residues" evidence="1">
    <location>
        <begin position="219"/>
        <end position="235"/>
    </location>
</feature>
<feature type="region of interest" description="Disordered" evidence="1">
    <location>
        <begin position="560"/>
        <end position="686"/>
    </location>
</feature>
<evidence type="ECO:0000313" key="3">
    <source>
        <dbReference type="Proteomes" id="UP000807306"/>
    </source>
</evidence>
<dbReference type="EMBL" id="MU157870">
    <property type="protein sequence ID" value="KAF9526560.1"/>
    <property type="molecule type" value="Genomic_DNA"/>
</dbReference>
<sequence>MSYHHSTEETALGRNRMQFYNEDICRRPSQQSLDSYSSCSSSPPRSSSPPKTPYSSRGYAHVHSSPEIAAESTYKGFGGHINDAWSHIRPTWKSPPMSYPRPPSSVSTAPTSDFDPFESSQDVESEAVVTSGLENEDEEMDDIFGLSSRNTFFRTSAERGLWKNERMPYKKASPIRLQTRKSAPSLSRIPTPTLLSTRPVSEPATSTMARPTSFLGGSEPTTSAGDVTAQASQSIAVPIDPLPQDDVTSPQTLPSLTSDEDSCEDVDVTLEVEDPGILLSPLPPSSPPLSPLSRSMSVLSRSSSPLSFLLDERSSSPLSDLPDDYDDEDDFLNLQDDLPSESMTIVESEVVLNKSSEVSDSEPPHNAGSCSTSNSTQPEVPSKPQSATHPADSPVSFAPQLSGPHEPVLELSVPPKSISTGGYTAKKLFHLNDVDVNIPCGMSVKSTPPHDSVPTNSTVAISMAANSATTASVFGSPMTEPCVHVDEPAVCDDKDGMDVGAQLVVGSVVTAVKAEAETHLSVISLGEDEEAMKVDEKADLRTEEIVRIQNTAHDHTLKDINGVLSQPPSPVEITSRSTSPLELPSKQKRKAQASAGPSKKRRRVDAQSDVASTSHARIIDSRTPEADDEDDIEDSGSAAPALKQKKRRRIDGESGSTSTKRTSRKRARAPTPDEDEDEDQYDEPLDDEAKSLHATMCGLVIETMATTRASSLPVSSICKLVMRSQPSLKSQRTEPEWLRVFERVLRDGEVTRGCGVFGKVDSSGKDNSDRPLEAQWFYVPERDEDQERATLIKSMMPRPGKRTETMKYKQYYWRPLGKISKWDAEDEL</sequence>
<feature type="compositionally biased region" description="Polar residues" evidence="1">
    <location>
        <begin position="246"/>
        <end position="257"/>
    </location>
</feature>
<protein>
    <submittedName>
        <fullName evidence="2">Uncharacterized protein</fullName>
    </submittedName>
</protein>
<accession>A0A9P6ECK0</accession>
<feature type="compositionally biased region" description="Pro residues" evidence="1">
    <location>
        <begin position="281"/>
        <end position="290"/>
    </location>
</feature>
<dbReference type="AlphaFoldDB" id="A0A9P6ECK0"/>
<feature type="compositionally biased region" description="Acidic residues" evidence="1">
    <location>
        <begin position="321"/>
        <end position="331"/>
    </location>
</feature>
<evidence type="ECO:0000313" key="2">
    <source>
        <dbReference type="EMBL" id="KAF9526560.1"/>
    </source>
</evidence>
<reference evidence="2" key="1">
    <citation type="submission" date="2020-11" db="EMBL/GenBank/DDBJ databases">
        <authorList>
            <consortium name="DOE Joint Genome Institute"/>
            <person name="Ahrendt S."/>
            <person name="Riley R."/>
            <person name="Andreopoulos W."/>
            <person name="Labutti K."/>
            <person name="Pangilinan J."/>
            <person name="Ruiz-Duenas F.J."/>
            <person name="Barrasa J.M."/>
            <person name="Sanchez-Garcia M."/>
            <person name="Camarero S."/>
            <person name="Miyauchi S."/>
            <person name="Serrano A."/>
            <person name="Linde D."/>
            <person name="Babiker R."/>
            <person name="Drula E."/>
            <person name="Ayuso-Fernandez I."/>
            <person name="Pacheco R."/>
            <person name="Padilla G."/>
            <person name="Ferreira P."/>
            <person name="Barriuso J."/>
            <person name="Kellner H."/>
            <person name="Castanera R."/>
            <person name="Alfaro M."/>
            <person name="Ramirez L."/>
            <person name="Pisabarro A.G."/>
            <person name="Kuo A."/>
            <person name="Tritt A."/>
            <person name="Lipzen A."/>
            <person name="He G."/>
            <person name="Yan M."/>
            <person name="Ng V."/>
            <person name="Cullen D."/>
            <person name="Martin F."/>
            <person name="Rosso M.-N."/>
            <person name="Henrissat B."/>
            <person name="Hibbett D."/>
            <person name="Martinez A.T."/>
            <person name="Grigoriev I.V."/>
        </authorList>
    </citation>
    <scope>NUCLEOTIDE SEQUENCE</scope>
    <source>
        <strain evidence="2">CBS 506.95</strain>
    </source>
</reference>
<dbReference type="OrthoDB" id="5348546at2759"/>
<evidence type="ECO:0000256" key="1">
    <source>
        <dbReference type="SAM" id="MobiDB-lite"/>
    </source>
</evidence>
<feature type="compositionally biased region" description="Acidic residues" evidence="1">
    <location>
        <begin position="672"/>
        <end position="686"/>
    </location>
</feature>
<feature type="compositionally biased region" description="Acidic residues" evidence="1">
    <location>
        <begin position="258"/>
        <end position="274"/>
    </location>
</feature>
<feature type="region of interest" description="Disordered" evidence="1">
    <location>
        <begin position="92"/>
        <end position="140"/>
    </location>
</feature>
<name>A0A9P6ECK0_9AGAR</name>
<feature type="compositionally biased region" description="Low complexity" evidence="1">
    <location>
        <begin position="291"/>
        <end position="320"/>
    </location>
</feature>
<organism evidence="2 3">
    <name type="scientific">Crepidotus variabilis</name>
    <dbReference type="NCBI Taxonomy" id="179855"/>
    <lineage>
        <taxon>Eukaryota</taxon>
        <taxon>Fungi</taxon>
        <taxon>Dikarya</taxon>
        <taxon>Basidiomycota</taxon>
        <taxon>Agaricomycotina</taxon>
        <taxon>Agaricomycetes</taxon>
        <taxon>Agaricomycetidae</taxon>
        <taxon>Agaricales</taxon>
        <taxon>Agaricineae</taxon>
        <taxon>Crepidotaceae</taxon>
        <taxon>Crepidotus</taxon>
    </lineage>
</organism>